<reference evidence="1" key="1">
    <citation type="submission" date="2023-06" db="EMBL/GenBank/DDBJ databases">
        <title>Robiginitalea aurantiacus sp. nov. and Algoriphagus sediminis sp. nov., isolated from coastal sediment.</title>
        <authorList>
            <person name="Zhou Z.Y."/>
            <person name="An J."/>
            <person name="Jia Y.W."/>
            <person name="Du Z.J."/>
        </authorList>
    </citation>
    <scope>NUCLEOTIDE SEQUENCE</scope>
    <source>
        <strain evidence="1">M39</strain>
    </source>
</reference>
<dbReference type="PROSITE" id="PS51257">
    <property type="entry name" value="PROKAR_LIPOPROTEIN"/>
    <property type="match status" value="1"/>
</dbReference>
<dbReference type="RefSeq" id="WP_289725031.1">
    <property type="nucleotide sequence ID" value="NZ_JAUDUY010000004.1"/>
</dbReference>
<dbReference type="InterPro" id="IPR011047">
    <property type="entry name" value="Quinoprotein_ADH-like_sf"/>
</dbReference>
<proteinExistence type="predicted"/>
<protein>
    <recommendedName>
        <fullName evidence="3">LVIVD repeat-containing protein</fullName>
    </recommendedName>
</protein>
<keyword evidence="2" id="KW-1185">Reference proteome</keyword>
<comment type="caution">
    <text evidence="1">The sequence shown here is derived from an EMBL/GenBank/DDBJ whole genome shotgun (WGS) entry which is preliminary data.</text>
</comment>
<name>A0ABT7WFH7_9FLAO</name>
<accession>A0ABT7WFH7</accession>
<dbReference type="SUPFAM" id="SSF50998">
    <property type="entry name" value="Quinoprotein alcohol dehydrogenase-like"/>
    <property type="match status" value="1"/>
</dbReference>
<organism evidence="1 2">
    <name type="scientific">Robiginitalea aurantiaca</name>
    <dbReference type="NCBI Taxonomy" id="3056915"/>
    <lineage>
        <taxon>Bacteria</taxon>
        <taxon>Pseudomonadati</taxon>
        <taxon>Bacteroidota</taxon>
        <taxon>Flavobacteriia</taxon>
        <taxon>Flavobacteriales</taxon>
        <taxon>Flavobacteriaceae</taxon>
        <taxon>Robiginitalea</taxon>
    </lineage>
</organism>
<dbReference type="EMBL" id="JAUDUY010000004">
    <property type="protein sequence ID" value="MDM9631666.1"/>
    <property type="molecule type" value="Genomic_DNA"/>
</dbReference>
<dbReference type="Proteomes" id="UP001174839">
    <property type="component" value="Unassembled WGS sequence"/>
</dbReference>
<evidence type="ECO:0000313" key="1">
    <source>
        <dbReference type="EMBL" id="MDM9631666.1"/>
    </source>
</evidence>
<evidence type="ECO:0000313" key="2">
    <source>
        <dbReference type="Proteomes" id="UP001174839"/>
    </source>
</evidence>
<sequence>MKHFYKGLVLAALLVWTGCSDETVVYEDGLKTDLYVETNAAALKSAISYDKSGVLKVIPPGVGMPEGTMAMAGDYPLTLIATVNPPSFPGEEPLTATHADLDGDYVFVGYNKAGDVYQGAIDVIDISDPNIPQVRSRLFYSNADINSLAFSNGYIYAVGAINAETSDIATGNSFIARIPVSFGVFDTEKIIYGFQQGFNANDVLVDGSRAIVTSGKQGVVAAYNTSDLAIAEEMYVEDARSLTTWLDGYAVLDAGSGVRLLNAALTETSLIPIGTDLGETSKKTLGIWENKILVPEAAQGAGIYNGTSGTLLQYVAIPTIPSEVSPDQAVTNAVSVNDDLLFMANGGAGLALAELLASTITTAGTINLDGSVNYVISKDDYAFVASGSDGLQIIQLNRPPKTLLNACSDLSSYDGSSILNVGFGESLAFQGGKQLDQINDEGFLILCGSWTVSQHVDIAPDAVLRLFGTLAIGTNADKGSLTVSAGSLLQIEGNVTIYGDLILEDGAQVEFIGNSIIDIFGDVSAGREATVSGTFRDVRNKFSN</sequence>
<evidence type="ECO:0008006" key="3">
    <source>
        <dbReference type="Google" id="ProtNLM"/>
    </source>
</evidence>
<gene>
    <name evidence="1" type="ORF">QU605_09305</name>
</gene>